<dbReference type="PROSITE" id="PS00486">
    <property type="entry name" value="DNA_MISMATCH_REPAIR_2"/>
    <property type="match status" value="1"/>
</dbReference>
<dbReference type="InterPro" id="IPR000432">
    <property type="entry name" value="DNA_mismatch_repair_MutS_C"/>
</dbReference>
<dbReference type="NCBIfam" id="TIGR01069">
    <property type="entry name" value="mutS2"/>
    <property type="match status" value="1"/>
</dbReference>
<evidence type="ECO:0000256" key="3">
    <source>
        <dbReference type="ARBA" id="ARBA00022801"/>
    </source>
</evidence>
<evidence type="ECO:0000313" key="11">
    <source>
        <dbReference type="EMBL" id="CUS02787.2"/>
    </source>
</evidence>
<dbReference type="GO" id="GO:0016887">
    <property type="term" value="F:ATP hydrolysis activity"/>
    <property type="evidence" value="ECO:0007669"/>
    <property type="project" value="InterPro"/>
</dbReference>
<organism evidence="11 12">
    <name type="scientific">Candidatus Promineifilum breve</name>
    <dbReference type="NCBI Taxonomy" id="1806508"/>
    <lineage>
        <taxon>Bacteria</taxon>
        <taxon>Bacillati</taxon>
        <taxon>Chloroflexota</taxon>
        <taxon>Ardenticatenia</taxon>
        <taxon>Candidatus Promineifilales</taxon>
        <taxon>Candidatus Promineifilaceae</taxon>
        <taxon>Candidatus Promineifilum</taxon>
    </lineage>
</organism>
<dbReference type="GO" id="GO:0005524">
    <property type="term" value="F:ATP binding"/>
    <property type="evidence" value="ECO:0007669"/>
    <property type="project" value="UniProtKB-UniRule"/>
</dbReference>
<dbReference type="KEGG" id="pbf:CFX0092_A0909"/>
<gene>
    <name evidence="11" type="primary">mutS</name>
    <name evidence="7" type="synonym">mutS2</name>
    <name evidence="7" type="synonym">rqcU</name>
    <name evidence="11" type="ORF">CFX0092_A0909</name>
</gene>
<comment type="subunit">
    <text evidence="7">Homodimer. Binds to stalled ribosomes, contacting rRNA.</text>
</comment>
<accession>A0A170PEU6</accession>
<dbReference type="PANTHER" id="PTHR48466:SF2">
    <property type="entry name" value="OS10G0509000 PROTEIN"/>
    <property type="match status" value="1"/>
</dbReference>
<keyword evidence="2 7" id="KW-0547">Nucleotide-binding</keyword>
<evidence type="ECO:0000313" key="12">
    <source>
        <dbReference type="Proteomes" id="UP000215027"/>
    </source>
</evidence>
<dbReference type="SMART" id="SM00534">
    <property type="entry name" value="MUTSac"/>
    <property type="match status" value="1"/>
</dbReference>
<dbReference type="SUPFAM" id="SSF52540">
    <property type="entry name" value="P-loop containing nucleoside triphosphate hydrolases"/>
    <property type="match status" value="1"/>
</dbReference>
<comment type="function">
    <text evidence="7">Acts as a ribosome collision sensor, splitting the ribosome into its 2 subunits. Detects stalled/collided 70S ribosomes which it binds and splits by an ATP-hydrolysis driven conformational change. Acts upstream of the ribosome quality control system (RQC), a ribosome-associated complex that mediates the extraction of incompletely synthesized nascent chains from stalled ribosomes and their subsequent degradation. Probably generates substrates for RQC.</text>
</comment>
<keyword evidence="3 7" id="KW-0378">Hydrolase</keyword>
<comment type="function">
    <text evidence="7">Endonuclease that is involved in the suppression of homologous recombination and thus may have a key role in the control of bacterial genetic diversity.</text>
</comment>
<dbReference type="EC" id="3.1.-.-" evidence="7"/>
<dbReference type="GO" id="GO:0043023">
    <property type="term" value="F:ribosomal large subunit binding"/>
    <property type="evidence" value="ECO:0007669"/>
    <property type="project" value="UniProtKB-UniRule"/>
</dbReference>
<keyword evidence="4 7" id="KW-0067">ATP-binding</keyword>
<dbReference type="SMART" id="SM00463">
    <property type="entry name" value="SMR"/>
    <property type="match status" value="1"/>
</dbReference>
<keyword evidence="7" id="KW-0540">Nuclease</keyword>
<dbReference type="GO" id="GO:0140664">
    <property type="term" value="F:ATP-dependent DNA damage sensor activity"/>
    <property type="evidence" value="ECO:0007669"/>
    <property type="project" value="InterPro"/>
</dbReference>
<dbReference type="FunFam" id="3.40.50.300:FF:000830">
    <property type="entry name" value="Endonuclease MutS2"/>
    <property type="match status" value="1"/>
</dbReference>
<dbReference type="SUPFAM" id="SSF160443">
    <property type="entry name" value="SMR domain-like"/>
    <property type="match status" value="1"/>
</dbReference>
<dbReference type="SMART" id="SM00533">
    <property type="entry name" value="MUTSd"/>
    <property type="match status" value="1"/>
</dbReference>
<dbReference type="PANTHER" id="PTHR48466">
    <property type="entry name" value="OS10G0509000 PROTEIN-RELATED"/>
    <property type="match status" value="1"/>
</dbReference>
<dbReference type="EMBL" id="LN890655">
    <property type="protein sequence ID" value="CUS02787.2"/>
    <property type="molecule type" value="Genomic_DNA"/>
</dbReference>
<evidence type="ECO:0000256" key="6">
    <source>
        <dbReference type="ARBA" id="ARBA00023125"/>
    </source>
</evidence>
<dbReference type="Proteomes" id="UP000215027">
    <property type="component" value="Chromosome I"/>
</dbReference>
<dbReference type="HAMAP" id="MF_00092">
    <property type="entry name" value="MutS2"/>
    <property type="match status" value="1"/>
</dbReference>
<evidence type="ECO:0000256" key="7">
    <source>
        <dbReference type="HAMAP-Rule" id="MF_00092"/>
    </source>
</evidence>
<evidence type="ECO:0000256" key="2">
    <source>
        <dbReference type="ARBA" id="ARBA00022741"/>
    </source>
</evidence>
<dbReference type="Pfam" id="PF01713">
    <property type="entry name" value="Smr"/>
    <property type="match status" value="1"/>
</dbReference>
<dbReference type="Pfam" id="PF00488">
    <property type="entry name" value="MutS_V"/>
    <property type="match status" value="1"/>
</dbReference>
<evidence type="ECO:0000256" key="9">
    <source>
        <dbReference type="SAM" id="MobiDB-lite"/>
    </source>
</evidence>
<evidence type="ECO:0000256" key="1">
    <source>
        <dbReference type="ARBA" id="ARBA00022730"/>
    </source>
</evidence>
<dbReference type="Gene3D" id="3.30.1370.110">
    <property type="match status" value="1"/>
</dbReference>
<proteinExistence type="inferred from homology"/>
<evidence type="ECO:0000256" key="5">
    <source>
        <dbReference type="ARBA" id="ARBA00022884"/>
    </source>
</evidence>
<dbReference type="OrthoDB" id="9808166at2"/>
<dbReference type="GO" id="GO:0006298">
    <property type="term" value="P:mismatch repair"/>
    <property type="evidence" value="ECO:0007669"/>
    <property type="project" value="InterPro"/>
</dbReference>
<keyword evidence="5 7" id="KW-0694">RNA-binding</keyword>
<feature type="coiled-coil region" evidence="8">
    <location>
        <begin position="231"/>
        <end position="258"/>
    </location>
</feature>
<dbReference type="PROSITE" id="PS50828">
    <property type="entry name" value="SMR"/>
    <property type="match status" value="1"/>
</dbReference>
<evidence type="ECO:0000259" key="10">
    <source>
        <dbReference type="PROSITE" id="PS50828"/>
    </source>
</evidence>
<feature type="region of interest" description="Disordered" evidence="9">
    <location>
        <begin position="299"/>
        <end position="324"/>
    </location>
</feature>
<keyword evidence="12" id="KW-1185">Reference proteome</keyword>
<sequence>MLDQKTLSILEFDKIRELVAGYANFSGGRDLALAMQPTIELEQAREWQAETREAVSLFETDSGVTIGGARDVRRAADNAMRGFILAPEDFLAIQATIIAGRNLSRQLQRQAERVPHLAAIGVLIEECRGIVSAITATLDERGEVLDSASPRLAKVRQEQRAVHGRIQDKLQRILNSSMAQFLQESIITQRGGRYVIPVRADAKGRLKGIVHDQSGSGATLWVEPLGTVDLNNEYRGLLMEEQEEIQRILRELSNLVADQGDAIKRVVERMAELDLIFARANYALTTNAVEPSFVPWRETKQARAPRHRTAATAETPAAPRDRHPGSTVWIRAARHPLLDPRRVVPTNLTLDEETFIVLITGPNTGGKTVSLKTMGLMAVMAQAGLHLPANEARLTVFDNVYADIGDEQSIEQSLSTFSAHMTNIVRILAAVDDRSLVLLDELGSGTDPTEGAALAQAVVNFLRDKGATTFVATHFPELKIYASQTPGATNASLLFDMETLSPTYEMTIGLPGRSNAFAIARRLGLDSTILDDAMRQVSADSHQAEDLLDSIYTLREKMEAEEAQTRRTLREAEGERDRLTRRLEEVEVERGRILEETRQEMRRQIELLQTEIRQARSKLRDAASLSAVKKLGKQVADLEVTPETILAPEPAEAPDISRGKRRSLQVGDIVQVRSLNVRGEVTSLGKTEVVVAVGRLQFRAGYDDLEFRERPVAERETVMVGALHPSPGIELDIRGVRVEDGIERLVRYLDSAFLARLPFVRIIHGKGTGRLRQAVRETLSASGQVRAWEEGKDGEGGPGVTVAHLVEHS</sequence>
<keyword evidence="6 7" id="KW-0238">DNA-binding</keyword>
<dbReference type="InterPro" id="IPR036187">
    <property type="entry name" value="DNA_mismatch_repair_MutS_sf"/>
</dbReference>
<dbReference type="InterPro" id="IPR027417">
    <property type="entry name" value="P-loop_NTPase"/>
</dbReference>
<dbReference type="PIRSF" id="PIRSF005814">
    <property type="entry name" value="MutS_YshD"/>
    <property type="match status" value="1"/>
</dbReference>
<feature type="domain" description="Smr" evidence="10">
    <location>
        <begin position="731"/>
        <end position="806"/>
    </location>
</feature>
<dbReference type="InterPro" id="IPR005747">
    <property type="entry name" value="MutS2"/>
</dbReference>
<feature type="coiled-coil region" evidence="8">
    <location>
        <begin position="544"/>
        <end position="625"/>
    </location>
</feature>
<keyword evidence="8" id="KW-0175">Coiled coil</keyword>
<dbReference type="Gene3D" id="3.40.50.300">
    <property type="entry name" value="P-loop containing nucleotide triphosphate hydrolases"/>
    <property type="match status" value="1"/>
</dbReference>
<evidence type="ECO:0000256" key="4">
    <source>
        <dbReference type="ARBA" id="ARBA00022840"/>
    </source>
</evidence>
<dbReference type="GO" id="GO:0030983">
    <property type="term" value="F:mismatched DNA binding"/>
    <property type="evidence" value="ECO:0007669"/>
    <property type="project" value="InterPro"/>
</dbReference>
<name>A0A170PEU6_9CHLR</name>
<keyword evidence="7 11" id="KW-0255">Endonuclease</keyword>
<feature type="binding site" evidence="7">
    <location>
        <begin position="361"/>
        <end position="368"/>
    </location>
    <ligand>
        <name>ATP</name>
        <dbReference type="ChEBI" id="CHEBI:30616"/>
    </ligand>
</feature>
<dbReference type="RefSeq" id="WP_095042361.1">
    <property type="nucleotide sequence ID" value="NZ_LN890655.1"/>
</dbReference>
<dbReference type="EC" id="3.6.4.-" evidence="7"/>
<dbReference type="InterPro" id="IPR045076">
    <property type="entry name" value="MutS"/>
</dbReference>
<dbReference type="AlphaFoldDB" id="A0A170PEU6"/>
<dbReference type="GO" id="GO:0004519">
    <property type="term" value="F:endonuclease activity"/>
    <property type="evidence" value="ECO:0007669"/>
    <property type="project" value="UniProtKB-UniRule"/>
</dbReference>
<dbReference type="GO" id="GO:0019843">
    <property type="term" value="F:rRNA binding"/>
    <property type="evidence" value="ECO:0007669"/>
    <property type="project" value="UniProtKB-UniRule"/>
</dbReference>
<comment type="similarity">
    <text evidence="7">Belongs to the DNA mismatch repair MutS family. MutS2 subfamily.</text>
</comment>
<keyword evidence="1 7" id="KW-0699">rRNA-binding</keyword>
<dbReference type="SUPFAM" id="SSF48334">
    <property type="entry name" value="DNA repair protein MutS, domain III"/>
    <property type="match status" value="1"/>
</dbReference>
<dbReference type="GO" id="GO:0045910">
    <property type="term" value="P:negative regulation of DNA recombination"/>
    <property type="evidence" value="ECO:0007669"/>
    <property type="project" value="InterPro"/>
</dbReference>
<protein>
    <recommendedName>
        <fullName evidence="7">Endonuclease MutS2</fullName>
        <ecNumber evidence="7">3.1.-.-</ecNumber>
    </recommendedName>
    <alternativeName>
        <fullName evidence="7">Ribosome-associated protein quality control-upstream factor</fullName>
        <shortName evidence="7">RQC-upstream factor</shortName>
        <shortName evidence="7">RqcU</shortName>
        <ecNumber evidence="7">3.6.4.-</ecNumber>
    </alternativeName>
</protein>
<dbReference type="InterPro" id="IPR007696">
    <property type="entry name" value="DNA_mismatch_repair_MutS_core"/>
</dbReference>
<dbReference type="InterPro" id="IPR002625">
    <property type="entry name" value="Smr_dom"/>
</dbReference>
<dbReference type="GO" id="GO:0072344">
    <property type="term" value="P:rescue of stalled ribosome"/>
    <property type="evidence" value="ECO:0007669"/>
    <property type="project" value="UniProtKB-UniRule"/>
</dbReference>
<dbReference type="InterPro" id="IPR036063">
    <property type="entry name" value="Smr_dom_sf"/>
</dbReference>
<evidence type="ECO:0000256" key="8">
    <source>
        <dbReference type="SAM" id="Coils"/>
    </source>
</evidence>
<reference evidence="11" key="1">
    <citation type="submission" date="2016-01" db="EMBL/GenBank/DDBJ databases">
        <authorList>
            <person name="Mcilroy J.S."/>
            <person name="Karst M S."/>
            <person name="Albertsen M."/>
        </authorList>
    </citation>
    <scope>NUCLEOTIDE SEQUENCE</scope>
    <source>
        <strain evidence="11">Cfx-K</strain>
    </source>
</reference>